<dbReference type="PANTHER" id="PTHR36840:SF1">
    <property type="entry name" value="BLL5714 PROTEIN"/>
    <property type="match status" value="1"/>
</dbReference>
<feature type="transmembrane region" description="Helical" evidence="1">
    <location>
        <begin position="282"/>
        <end position="303"/>
    </location>
</feature>
<comment type="caution">
    <text evidence="2">The sequence shown here is derived from an EMBL/GenBank/DDBJ whole genome shotgun (WGS) entry which is preliminary data.</text>
</comment>
<feature type="transmembrane region" description="Helical" evidence="1">
    <location>
        <begin position="315"/>
        <end position="335"/>
    </location>
</feature>
<feature type="transmembrane region" description="Helical" evidence="1">
    <location>
        <begin position="347"/>
        <end position="378"/>
    </location>
</feature>
<feature type="transmembrane region" description="Helical" evidence="1">
    <location>
        <begin position="215"/>
        <end position="235"/>
    </location>
</feature>
<name>A0ABS4VGI0_9ACTN</name>
<feature type="transmembrane region" description="Helical" evidence="1">
    <location>
        <begin position="95"/>
        <end position="116"/>
    </location>
</feature>
<keyword evidence="1" id="KW-0472">Membrane</keyword>
<feature type="transmembrane region" description="Helical" evidence="1">
    <location>
        <begin position="122"/>
        <end position="140"/>
    </location>
</feature>
<dbReference type="GeneID" id="97340873"/>
<feature type="transmembrane region" description="Helical" evidence="1">
    <location>
        <begin position="241"/>
        <end position="262"/>
    </location>
</feature>
<dbReference type="EMBL" id="JAGINS010000001">
    <property type="protein sequence ID" value="MBP2363028.1"/>
    <property type="molecule type" value="Genomic_DNA"/>
</dbReference>
<reference evidence="2 3" key="1">
    <citation type="submission" date="2021-03" db="EMBL/GenBank/DDBJ databases">
        <title>Sequencing the genomes of 1000 actinobacteria strains.</title>
        <authorList>
            <person name="Klenk H.-P."/>
        </authorList>
    </citation>
    <scope>NUCLEOTIDE SEQUENCE [LARGE SCALE GENOMIC DNA]</scope>
    <source>
        <strain evidence="2 3">DSM 40843</strain>
    </source>
</reference>
<proteinExistence type="predicted"/>
<accession>A0ABS4VGI0</accession>
<organism evidence="2 3">
    <name type="scientific">Streptomyces clavifer</name>
    <dbReference type="NCBI Taxonomy" id="68188"/>
    <lineage>
        <taxon>Bacteria</taxon>
        <taxon>Bacillati</taxon>
        <taxon>Actinomycetota</taxon>
        <taxon>Actinomycetes</taxon>
        <taxon>Kitasatosporales</taxon>
        <taxon>Streptomycetaceae</taxon>
        <taxon>Streptomyces</taxon>
    </lineage>
</organism>
<dbReference type="InterPro" id="IPR010640">
    <property type="entry name" value="Low_temperature_requirement_A"/>
</dbReference>
<keyword evidence="3" id="KW-1185">Reference proteome</keyword>
<dbReference type="Pfam" id="PF06772">
    <property type="entry name" value="LtrA"/>
    <property type="match status" value="1"/>
</dbReference>
<dbReference type="RefSeq" id="WP_056794911.1">
    <property type="nucleotide sequence ID" value="NZ_BMWJ01000005.1"/>
</dbReference>
<keyword evidence="1" id="KW-0812">Transmembrane</keyword>
<keyword evidence="1" id="KW-1133">Transmembrane helix</keyword>
<sequence>MSQSQSTVGGWHRPMVARLSSEEHRAATALELFFDLCFVTAVAQAATAFEHELAEGHIADGVLGYAMVFFAIWWAWMNFTWFASAYDTDDVPYRLLTLVQITGALILAAGAADALQHDDFTVITWGYVVMRLAMVTQWLRAARSDPERRSSCLRYAVGILVVQIGWVARLALPEDWGLPLFAVLVLAEIAVPVWAEAPARTTWHPHHIAERYGLFTLIVLGETITASTVAVRAALDGEASFGDIATLVVGGVLTVFALWWLYFAQNAPRRLTGFKAAILWGYGHYAVFASAAAVGAGLAVNVAHATGHGHISDRAAAAAFTIPVAVFITLVWLLHHRAQELRSRNDLIHPVAVLAVLALTFAPGAVLATGIVAAALVATTLLVATRARRAADPAEAGAGGETGRADG</sequence>
<feature type="transmembrane region" description="Helical" evidence="1">
    <location>
        <begin position="152"/>
        <end position="172"/>
    </location>
</feature>
<gene>
    <name evidence="2" type="ORF">JOF59_005428</name>
</gene>
<dbReference type="Proteomes" id="UP001519311">
    <property type="component" value="Unassembled WGS sequence"/>
</dbReference>
<protein>
    <submittedName>
        <fullName evidence="2">Low temperature requirement protein LtrA</fullName>
    </submittedName>
</protein>
<evidence type="ECO:0000313" key="3">
    <source>
        <dbReference type="Proteomes" id="UP001519311"/>
    </source>
</evidence>
<evidence type="ECO:0000313" key="2">
    <source>
        <dbReference type="EMBL" id="MBP2363028.1"/>
    </source>
</evidence>
<dbReference type="PANTHER" id="PTHR36840">
    <property type="entry name" value="BLL5714 PROTEIN"/>
    <property type="match status" value="1"/>
</dbReference>
<evidence type="ECO:0000256" key="1">
    <source>
        <dbReference type="SAM" id="Phobius"/>
    </source>
</evidence>
<feature type="transmembrane region" description="Helical" evidence="1">
    <location>
        <begin position="62"/>
        <end position="83"/>
    </location>
</feature>
<feature type="transmembrane region" description="Helical" evidence="1">
    <location>
        <begin position="178"/>
        <end position="195"/>
    </location>
</feature>